<proteinExistence type="predicted"/>
<evidence type="ECO:0000313" key="3">
    <source>
        <dbReference type="Proteomes" id="UP001162060"/>
    </source>
</evidence>
<comment type="caution">
    <text evidence="2">The sequence shown here is derived from an EMBL/GenBank/DDBJ whole genome shotgun (WGS) entry which is preliminary data.</text>
</comment>
<reference evidence="2" key="1">
    <citation type="submission" date="2024-01" db="EMBL/GenBank/DDBJ databases">
        <authorList>
            <person name="Webb A."/>
        </authorList>
    </citation>
    <scope>NUCLEOTIDE SEQUENCE</scope>
    <source>
        <strain evidence="2">Pm1</strain>
    </source>
</reference>
<accession>A0AAV1TL24</accession>
<dbReference type="EMBL" id="CAKLBY020000053">
    <property type="protein sequence ID" value="CAK7921196.1"/>
    <property type="molecule type" value="Genomic_DNA"/>
</dbReference>
<dbReference type="AlphaFoldDB" id="A0AAV1TL24"/>
<name>A0AAV1TL24_9STRA</name>
<sequence>MVWGDEVAKKGGTLYLSSSGSNGLCHVPHLYAHETFERWKELFNDACKVAAQMHDHILLRRQLPGTPSSTSEKWRLSTSKNV</sequence>
<feature type="compositionally biased region" description="Polar residues" evidence="1">
    <location>
        <begin position="65"/>
        <end position="82"/>
    </location>
</feature>
<gene>
    <name evidence="2" type="ORF">PM001_LOCUS7035</name>
</gene>
<evidence type="ECO:0000256" key="1">
    <source>
        <dbReference type="SAM" id="MobiDB-lite"/>
    </source>
</evidence>
<organism evidence="2 3">
    <name type="scientific">Peronospora matthiolae</name>
    <dbReference type="NCBI Taxonomy" id="2874970"/>
    <lineage>
        <taxon>Eukaryota</taxon>
        <taxon>Sar</taxon>
        <taxon>Stramenopiles</taxon>
        <taxon>Oomycota</taxon>
        <taxon>Peronosporomycetes</taxon>
        <taxon>Peronosporales</taxon>
        <taxon>Peronosporaceae</taxon>
        <taxon>Peronospora</taxon>
    </lineage>
</organism>
<evidence type="ECO:0000313" key="2">
    <source>
        <dbReference type="EMBL" id="CAK7921196.1"/>
    </source>
</evidence>
<dbReference type="Proteomes" id="UP001162060">
    <property type="component" value="Unassembled WGS sequence"/>
</dbReference>
<protein>
    <submittedName>
        <fullName evidence="2">Uncharacterized protein</fullName>
    </submittedName>
</protein>
<feature type="region of interest" description="Disordered" evidence="1">
    <location>
        <begin position="63"/>
        <end position="82"/>
    </location>
</feature>